<proteinExistence type="predicted"/>
<accession>A0AAD1SJE4</accession>
<feature type="chain" id="PRO_5042231015" description="Transmembrane protein 207" evidence="3">
    <location>
        <begin position="26"/>
        <end position="139"/>
    </location>
</feature>
<evidence type="ECO:0000313" key="5">
    <source>
        <dbReference type="Proteomes" id="UP001295444"/>
    </source>
</evidence>
<feature type="region of interest" description="Disordered" evidence="1">
    <location>
        <begin position="78"/>
        <end position="139"/>
    </location>
</feature>
<feature type="transmembrane region" description="Helical" evidence="2">
    <location>
        <begin position="53"/>
        <end position="73"/>
    </location>
</feature>
<gene>
    <name evidence="4" type="ORF">PECUL_23A015375</name>
</gene>
<reference evidence="4" key="1">
    <citation type="submission" date="2022-03" db="EMBL/GenBank/DDBJ databases">
        <authorList>
            <person name="Alioto T."/>
            <person name="Alioto T."/>
            <person name="Gomez Garrido J."/>
        </authorList>
    </citation>
    <scope>NUCLEOTIDE SEQUENCE</scope>
</reference>
<keyword evidence="3" id="KW-0732">Signal</keyword>
<protein>
    <recommendedName>
        <fullName evidence="6">Transmembrane protein 207</fullName>
    </recommendedName>
</protein>
<keyword evidence="2" id="KW-0472">Membrane</keyword>
<dbReference type="EMBL" id="OW240917">
    <property type="protein sequence ID" value="CAH2302704.1"/>
    <property type="molecule type" value="Genomic_DNA"/>
</dbReference>
<evidence type="ECO:0008006" key="6">
    <source>
        <dbReference type="Google" id="ProtNLM"/>
    </source>
</evidence>
<name>A0AAD1SJE4_PELCU</name>
<evidence type="ECO:0000256" key="1">
    <source>
        <dbReference type="SAM" id="MobiDB-lite"/>
    </source>
</evidence>
<feature type="compositionally biased region" description="Low complexity" evidence="1">
    <location>
        <begin position="113"/>
        <end position="124"/>
    </location>
</feature>
<keyword evidence="5" id="KW-1185">Reference proteome</keyword>
<organism evidence="4 5">
    <name type="scientific">Pelobates cultripes</name>
    <name type="common">Western spadefoot toad</name>
    <dbReference type="NCBI Taxonomy" id="61616"/>
    <lineage>
        <taxon>Eukaryota</taxon>
        <taxon>Metazoa</taxon>
        <taxon>Chordata</taxon>
        <taxon>Craniata</taxon>
        <taxon>Vertebrata</taxon>
        <taxon>Euteleostomi</taxon>
        <taxon>Amphibia</taxon>
        <taxon>Batrachia</taxon>
        <taxon>Anura</taxon>
        <taxon>Pelobatoidea</taxon>
        <taxon>Pelobatidae</taxon>
        <taxon>Pelobates</taxon>
    </lineage>
</organism>
<evidence type="ECO:0000313" key="4">
    <source>
        <dbReference type="EMBL" id="CAH2302704.1"/>
    </source>
</evidence>
<dbReference type="AlphaFoldDB" id="A0AAD1SJE4"/>
<sequence>MMVYAFHRTVYTKLLSSCLLPFCTAVSRCSVTDCLDGSCCDSQSKFYLDYSWYGPLFVGMLIVFSVLCLCGICNNSCCSQSRSGPPSPRMTPLRDLGPPPPYSEVTAKPFLYPPSDASPPSYSSVIQTPESSVVWEDQS</sequence>
<keyword evidence="2" id="KW-0812">Transmembrane</keyword>
<evidence type="ECO:0000256" key="3">
    <source>
        <dbReference type="SAM" id="SignalP"/>
    </source>
</evidence>
<feature type="signal peptide" evidence="3">
    <location>
        <begin position="1"/>
        <end position="25"/>
    </location>
</feature>
<keyword evidence="2" id="KW-1133">Transmembrane helix</keyword>
<evidence type="ECO:0000256" key="2">
    <source>
        <dbReference type="SAM" id="Phobius"/>
    </source>
</evidence>
<dbReference type="Proteomes" id="UP001295444">
    <property type="component" value="Chromosome 06"/>
</dbReference>